<dbReference type="HAMAP" id="MF_00386">
    <property type="entry name" value="UPF0161_YidD"/>
    <property type="match status" value="1"/>
</dbReference>
<dbReference type="PANTHER" id="PTHR33383:SF1">
    <property type="entry name" value="MEMBRANE PROTEIN INSERTION EFFICIENCY FACTOR-RELATED"/>
    <property type="match status" value="1"/>
</dbReference>
<comment type="subcellular location">
    <subcellularLocation>
        <location evidence="1">Cell membrane</location>
        <topology evidence="1">Peripheral membrane protein</topology>
        <orientation evidence="1">Cytoplasmic side</orientation>
    </subcellularLocation>
</comment>
<reference evidence="2 3" key="1">
    <citation type="submission" date="2015-01" db="EMBL/GenBank/DDBJ databases">
        <title>Lifestyle Evolution in Cyanobacterial Symbionts of Sponges.</title>
        <authorList>
            <person name="Burgsdorf I."/>
            <person name="Slaby B.M."/>
            <person name="Handley K.M."/>
            <person name="Haber M."/>
            <person name="Blom J."/>
            <person name="Marshall C.W."/>
            <person name="Gilbert J.A."/>
            <person name="Hentschel U."/>
            <person name="Steindler L."/>
        </authorList>
    </citation>
    <scope>NUCLEOTIDE SEQUENCE [LARGE SCALE GENOMIC DNA]</scope>
    <source>
        <strain evidence="2">SP3</strain>
    </source>
</reference>
<dbReference type="SMART" id="SM01234">
    <property type="entry name" value="Haemolytic"/>
    <property type="match status" value="1"/>
</dbReference>
<proteinExistence type="inferred from homology"/>
<dbReference type="Proteomes" id="UP000035067">
    <property type="component" value="Unassembled WGS sequence"/>
</dbReference>
<name>A0A0G2HMJ2_9SYNE</name>
<keyword evidence="1" id="KW-0472">Membrane</keyword>
<dbReference type="GO" id="GO:0005886">
    <property type="term" value="C:plasma membrane"/>
    <property type="evidence" value="ECO:0007669"/>
    <property type="project" value="UniProtKB-SubCell"/>
</dbReference>
<evidence type="ECO:0000256" key="1">
    <source>
        <dbReference type="HAMAP-Rule" id="MF_00386"/>
    </source>
</evidence>
<dbReference type="AlphaFoldDB" id="A0A0G2HMJ2"/>
<evidence type="ECO:0000313" key="2">
    <source>
        <dbReference type="EMBL" id="KKZ13057.1"/>
    </source>
</evidence>
<dbReference type="EMBL" id="JXQG01000006">
    <property type="protein sequence ID" value="KKZ13057.1"/>
    <property type="molecule type" value="Genomic_DNA"/>
</dbReference>
<accession>A0A0G2HMJ2</accession>
<evidence type="ECO:0000313" key="3">
    <source>
        <dbReference type="Proteomes" id="UP000035067"/>
    </source>
</evidence>
<organism evidence="2 3">
    <name type="scientific">Candidatus Synechococcus spongiarum SP3</name>
    <dbReference type="NCBI Taxonomy" id="1604020"/>
    <lineage>
        <taxon>Bacteria</taxon>
        <taxon>Bacillati</taxon>
        <taxon>Cyanobacteriota</taxon>
        <taxon>Cyanophyceae</taxon>
        <taxon>Synechococcales</taxon>
        <taxon>Synechococcaceae</taxon>
        <taxon>Synechococcus</taxon>
    </lineage>
</organism>
<gene>
    <name evidence="2" type="ORF">TE42_02040</name>
</gene>
<comment type="similarity">
    <text evidence="1">Belongs to the UPF0161 family.</text>
</comment>
<comment type="function">
    <text evidence="1">Could be involved in insertion of integral membrane proteins into the membrane.</text>
</comment>
<protein>
    <recommendedName>
        <fullName evidence="1">Putative membrane protein insertion efficiency factor</fullName>
    </recommendedName>
</protein>
<comment type="caution">
    <text evidence="2">The sequence shown here is derived from an EMBL/GenBank/DDBJ whole genome shotgun (WGS) entry which is preliminary data.</text>
</comment>
<dbReference type="InterPro" id="IPR002696">
    <property type="entry name" value="Membr_insert_effic_factor_YidD"/>
</dbReference>
<dbReference type="PATRIC" id="fig|1604020.3.peg.1852"/>
<keyword evidence="1" id="KW-1003">Cell membrane</keyword>
<sequence length="70" mass="7904">MAPLIGLISLYRRFISPLLGPRCRFSPSCSAYAMEALDRHGLWRGGWLSLWRLLRCHPFTAGGHDPVPEP</sequence>
<dbReference type="Pfam" id="PF01809">
    <property type="entry name" value="YidD"/>
    <property type="match status" value="1"/>
</dbReference>
<dbReference type="NCBIfam" id="TIGR00278">
    <property type="entry name" value="membrane protein insertion efficiency factor YidD"/>
    <property type="match status" value="1"/>
</dbReference>
<dbReference type="PANTHER" id="PTHR33383">
    <property type="entry name" value="MEMBRANE PROTEIN INSERTION EFFICIENCY FACTOR-RELATED"/>
    <property type="match status" value="1"/>
</dbReference>